<keyword evidence="1" id="KW-0732">Signal</keyword>
<accession>I0WK24</accession>
<dbReference type="EMBL" id="AJJU01000002">
    <property type="protein sequence ID" value="EID76740.1"/>
    <property type="molecule type" value="Genomic_DNA"/>
</dbReference>
<dbReference type="Proteomes" id="UP000005938">
    <property type="component" value="Unassembled WGS sequence"/>
</dbReference>
<keyword evidence="3" id="KW-1185">Reference proteome</keyword>
<dbReference type="SUPFAM" id="SSF160574">
    <property type="entry name" value="BT0923-like"/>
    <property type="match status" value="1"/>
</dbReference>
<dbReference type="eggNOG" id="ENOG5032Y3T">
    <property type="taxonomic scope" value="Bacteria"/>
</dbReference>
<protein>
    <submittedName>
        <fullName evidence="2">Periplasmic protein</fullName>
    </submittedName>
</protein>
<dbReference type="STRING" id="946077.W5A_01915"/>
<feature type="signal peptide" evidence="1">
    <location>
        <begin position="1"/>
        <end position="19"/>
    </location>
</feature>
<organism evidence="2 3">
    <name type="scientific">Imtechella halotolerans K1</name>
    <dbReference type="NCBI Taxonomy" id="946077"/>
    <lineage>
        <taxon>Bacteria</taxon>
        <taxon>Pseudomonadati</taxon>
        <taxon>Bacteroidota</taxon>
        <taxon>Flavobacteriia</taxon>
        <taxon>Flavobacteriales</taxon>
        <taxon>Flavobacteriaceae</taxon>
        <taxon>Imtechella</taxon>
    </lineage>
</organism>
<comment type="caution">
    <text evidence="2">The sequence shown here is derived from an EMBL/GenBank/DDBJ whole genome shotgun (WGS) entry which is preliminary data.</text>
</comment>
<evidence type="ECO:0000313" key="2">
    <source>
        <dbReference type="EMBL" id="EID76740.1"/>
    </source>
</evidence>
<gene>
    <name evidence="2" type="ORF">W5A_01915</name>
</gene>
<sequence>MKKLFLASLLVVGGLTAYANSAVQYPKVAIESNIQDEFKEIAADALPEAVQAALKKDHPNAVLGKAYVNDKKVYKLEVTIDQSEKVLYSDENGNWIEK</sequence>
<evidence type="ECO:0000313" key="3">
    <source>
        <dbReference type="Proteomes" id="UP000005938"/>
    </source>
</evidence>
<proteinExistence type="predicted"/>
<feature type="chain" id="PRO_5003635244" evidence="1">
    <location>
        <begin position="20"/>
        <end position="98"/>
    </location>
</feature>
<dbReference type="RefSeq" id="WP_008236826.1">
    <property type="nucleotide sequence ID" value="NZ_AJJU01000002.1"/>
</dbReference>
<name>I0WK24_9FLAO</name>
<dbReference type="AlphaFoldDB" id="I0WK24"/>
<dbReference type="OrthoDB" id="1099258at2"/>
<reference evidence="2 3" key="1">
    <citation type="journal article" date="2012" name="J. Bacteriol.">
        <title>Genome Sequence of the Halotolerant Bacterium Imtechella halotolerans K1T.</title>
        <authorList>
            <person name="Kumar S."/>
            <person name="Vikram S."/>
            <person name="Subramanian S."/>
            <person name="Raghava G.P."/>
            <person name="Pinnaka A.K."/>
        </authorList>
    </citation>
    <scope>NUCLEOTIDE SEQUENCE [LARGE SCALE GENOMIC DNA]</scope>
    <source>
        <strain evidence="2 3">K1</strain>
    </source>
</reference>
<evidence type="ECO:0000256" key="1">
    <source>
        <dbReference type="SAM" id="SignalP"/>
    </source>
</evidence>